<keyword evidence="1" id="KW-0175">Coiled coil</keyword>
<dbReference type="SUPFAM" id="SSF81872">
    <property type="entry name" value="BRCA2 helical domain"/>
    <property type="match status" value="1"/>
</dbReference>
<sequence>MKVKLILKLNQRETFVAEIEESQTIQDLKKLYFTKTSVAIINQKIFRNKILLENERTIESYKIKDQETLDLTIKSETKEGVEEIKKENFKKVKDERKEKAEEEEGNKTQNPNQFFGISSGHGNTINISKEKLEMARRSMDLNPKNEDEDEKNKETDGEENNKIKEEEDEKEKEKEEEEEEDEKNEKAEEEIKPKPNKFFGFLSGHGNTINISKEKLEMARKSMDLKKGKIEEEDEKIEEEEDIDEEENEDKEDENNEKAEEEKTKTNQNPNQFSGFSSGHGNTIKISKEKLEMARKSMDLNPKTEEKNAEEKDDENNKIQVENDEKNEKKEKAEEEEEIKPKTNKFFGFSSGHGNTINISKDKLEMARRSMDLNDEKIEEDDDDDEENEEEEDEKNEKAEEEIKPKPNKFFGFSSGHGNTIKISKEKLETARKSMDLNPKTEEKDKEEKDDENNKIKAEDDEKNEKKEKAEEEEEIKPKTKQFFGFSSGNGNKIKISKEKLETARKSMDLNPKTEEKDEEEKDDENNDKKEKEDQKNEKEEIKPNPKQFFGFSSGHGNTINISKDKLEMARRSMNTNDEKIEEEDEDEDNKMKVENDKNTKTEEGEEEEIKPNPKKFFGFSSGHGNSIKISKDELEMARRSMNLKEEEIEEEDETDDDKKDEDKEDENNEEKEEKNKTNQNPNQFFGFSSGHGNSINISKEKLEMARKSMDLNKKENDEEDETDDEENEEEEKNEEENEKEKIKPKPNNFSGFSSGHGNSIKISKEKLEMARKSMDLNKEDDDENKEEEEEEEEEENEKEKIKSSPNNFFGFSSGNGNSIKISKDKLEMARRSMNLNDQEENEKNNQEEDIDDENQKEKIKSTPNKFFGFSSGHGNSINISKDKLQMARKSMDLNNNEDNDENNQEEDIDDENKKLETKSTPNKFFGFSSGHGNSINISKEKLQMARKSMNLNKEENDETKEEDIDSKDIKEEIKPKNQGSFGFSSGHGNSIKISKEKLEMARRSMNLNKEENDETKEEYDEIDEEENEKEEIKSTSNKSFGFSSGHGNSIKISKDKLEMARRSMNTNKNLDKEEDDDEEEKMEEEKNEEDDNGKAEEEIKSNTQRTFGFSSGNGNTIKISKEKLEMARRSLNVNSKDDDNNEVEVEEEIQEDKNNIKEKIEEQAEIETDKNISMIKKPKSPILLNTFKQKTSFGKKPICGFSHNFGSISPISKENYTKVRSFLSRNSISTSLFPTNIKLNNNIQKQNPQPNSENKLRKRGSLSTISNPNIKIQRNLKNKHITDKFENEEILEVIPESNSNNDNNLINKNNMNSIKEYKNKGIEEEQKQEEQKQSKMEMEMELELELELEIEMEIENKKEQKQEKKIETETEKKEEIIGEMKRNKNEQEIIEAQQLEEIENNILTFIQKMEQEEKQNISKIEDISIIKEKLEIYPMKYYYYLPKISNKLRPNNFTKQKLDEYNIDSEIQNLNSISAKKFKFSNKFIDLKTIIEICKHKENNFEDIIMNGVGVEEIKRRFLLDPTINKKFASDKWIENHYRWIVWKLACYVRQYPQLLGKCENYFTPLHVLCRLKRRHQIEFTLGKRPAFKKILERDEPSSRQVILCVSSIISYGNNNLLTNGNQKNIIENNENNKENDVNQGIDDNDNNNNNDDDDDENADDDDNDDDIDESNLSEQYPNYAIVELTDGWYSVNAVFDNELTKLVQNKKIFVGLKLRIFGARIQGSSQGASPLEITSSTILTISINGTRRAKWDEKLGLQAKKFFYVNLNSIKDFGGMVPGVKILVQRKYPLLFSETVGEKKMILTEREEIRRSREHELYRIKTVDKICQEIDNKWRKKLQKQNKLRIQETEEDIRNRFIEQEQEKKDQIEEIQETDPLMTRKSSMFFRFKAIDCITFFEKRARFRKPVIITKWNCSLSDYDLFKEGKTYQIMGLKSRFGQADQSSTSSSNGNSMSSNSNSILRLNATSQSTFIKPISEFSEEQINSIFVPRSVYSFNEIPKKKMRNAELDIVGIYLYSVQKQITTNNDQVKNINVIYLSDDTETILKIKIWSENTPISFKSLKPQQTILTILNLKMKNYDNNSKLIECNSSQNTNWRFNSKIKCFSERKKKLEFFLTKQDGINHTANQDSFVNMLEDTTDFFDSQDLSNMKEN</sequence>
<feature type="compositionally biased region" description="Basic and acidic residues" evidence="2">
    <location>
        <begin position="590"/>
        <end position="603"/>
    </location>
</feature>
<reference evidence="4" key="1">
    <citation type="submission" date="2022-08" db="EMBL/GenBank/DDBJ databases">
        <title>Novel sulfate-reducing endosymbionts in the free-living metamonad Anaeramoeba.</title>
        <authorList>
            <person name="Jerlstrom-Hultqvist J."/>
            <person name="Cepicka I."/>
            <person name="Gallot-Lavallee L."/>
            <person name="Salas-Leiva D."/>
            <person name="Curtis B.A."/>
            <person name="Zahonova K."/>
            <person name="Pipaliya S."/>
            <person name="Dacks J."/>
            <person name="Roger A.J."/>
        </authorList>
    </citation>
    <scope>NUCLEOTIDE SEQUENCE</scope>
    <source>
        <strain evidence="4">Schooner1</strain>
    </source>
</reference>
<feature type="compositionally biased region" description="Polar residues" evidence="2">
    <location>
        <begin position="266"/>
        <end position="285"/>
    </location>
</feature>
<feature type="compositionally biased region" description="Acidic residues" evidence="2">
    <location>
        <begin position="377"/>
        <end position="394"/>
    </location>
</feature>
<dbReference type="PANTHER" id="PTHR11289:SF0">
    <property type="entry name" value="BREAST CANCER TYPE 2 SUSCEPTIBILITY PROTEIN"/>
    <property type="match status" value="1"/>
</dbReference>
<feature type="compositionally biased region" description="Acidic residues" evidence="2">
    <location>
        <begin position="718"/>
        <end position="738"/>
    </location>
</feature>
<feature type="compositionally biased region" description="Polar residues" evidence="2">
    <location>
        <begin position="1102"/>
        <end position="1117"/>
    </location>
</feature>
<name>A0ABQ8XTB7_9EUKA</name>
<feature type="domain" description="Ubiquitin-like" evidence="3">
    <location>
        <begin position="3"/>
        <end position="74"/>
    </location>
</feature>
<feature type="compositionally biased region" description="Basic and acidic residues" evidence="2">
    <location>
        <begin position="527"/>
        <end position="544"/>
    </location>
</feature>
<dbReference type="Pfam" id="PF00240">
    <property type="entry name" value="ubiquitin"/>
    <property type="match status" value="1"/>
</dbReference>
<feature type="compositionally biased region" description="Acidic residues" evidence="2">
    <location>
        <begin position="647"/>
        <end position="656"/>
    </location>
</feature>
<dbReference type="PROSITE" id="PS50053">
    <property type="entry name" value="UBIQUITIN_2"/>
    <property type="match status" value="1"/>
</dbReference>
<feature type="compositionally biased region" description="Acidic residues" evidence="2">
    <location>
        <begin position="956"/>
        <end position="966"/>
    </location>
</feature>
<feature type="compositionally biased region" description="Basic and acidic residues" evidence="2">
    <location>
        <begin position="881"/>
        <end position="892"/>
    </location>
</feature>
<feature type="compositionally biased region" description="Acidic residues" evidence="2">
    <location>
        <begin position="580"/>
        <end position="589"/>
    </location>
</feature>
<dbReference type="Pfam" id="PF09103">
    <property type="entry name" value="BRCA-2_OB1"/>
    <property type="match status" value="1"/>
</dbReference>
<feature type="compositionally biased region" description="Basic and acidic residues" evidence="2">
    <location>
        <begin position="822"/>
        <end position="831"/>
    </location>
</feature>
<feature type="compositionally biased region" description="Polar residues" evidence="2">
    <location>
        <begin position="680"/>
        <end position="698"/>
    </location>
</feature>
<gene>
    <name evidence="4" type="ORF">M0813_28398</name>
</gene>
<feature type="region of interest" description="Disordered" evidence="2">
    <location>
        <begin position="93"/>
        <end position="124"/>
    </location>
</feature>
<dbReference type="InterPro" id="IPR015252">
    <property type="entry name" value="BRCA2_hlx"/>
</dbReference>
<feature type="compositionally biased region" description="Basic and acidic residues" evidence="2">
    <location>
        <begin position="423"/>
        <end position="470"/>
    </location>
</feature>
<dbReference type="SMART" id="SM00213">
    <property type="entry name" value="UBQ"/>
    <property type="match status" value="1"/>
</dbReference>
<feature type="region of interest" description="Disordered" evidence="2">
    <location>
        <begin position="1242"/>
        <end position="1263"/>
    </location>
</feature>
<feature type="compositionally biased region" description="Acidic residues" evidence="2">
    <location>
        <begin position="1644"/>
        <end position="1673"/>
    </location>
</feature>
<feature type="compositionally biased region" description="Acidic residues" evidence="2">
    <location>
        <begin position="896"/>
        <end position="911"/>
    </location>
</feature>
<feature type="compositionally biased region" description="Basic and acidic residues" evidence="2">
    <location>
        <begin position="140"/>
        <end position="165"/>
    </location>
</feature>
<feature type="compositionally biased region" description="Polar residues" evidence="2">
    <location>
        <begin position="1040"/>
        <end position="1052"/>
    </location>
</feature>
<proteinExistence type="predicted"/>
<dbReference type="SMART" id="SM00203">
    <property type="entry name" value="TK"/>
    <property type="match status" value="14"/>
</dbReference>
<dbReference type="EMBL" id="JAOAOG010000254">
    <property type="protein sequence ID" value="KAJ6235838.1"/>
    <property type="molecule type" value="Genomic_DNA"/>
</dbReference>
<feature type="compositionally biased region" description="Acidic residues" evidence="2">
    <location>
        <begin position="779"/>
        <end position="797"/>
    </location>
</feature>
<dbReference type="Gene3D" id="3.10.20.90">
    <property type="entry name" value="Phosphatidylinositol 3-kinase Catalytic Subunit, Chain A, domain 1"/>
    <property type="match status" value="1"/>
</dbReference>
<feature type="compositionally biased region" description="Basic and acidic residues" evidence="2">
    <location>
        <begin position="630"/>
        <end position="646"/>
    </location>
</feature>
<dbReference type="Pfam" id="PF09104">
    <property type="entry name" value="BRCA-2_OB3"/>
    <property type="match status" value="1"/>
</dbReference>
<dbReference type="InterPro" id="IPR008215">
    <property type="entry name" value="Tachykinin_dom"/>
</dbReference>
<evidence type="ECO:0000256" key="2">
    <source>
        <dbReference type="SAM" id="MobiDB-lite"/>
    </source>
</evidence>
<feature type="compositionally biased region" description="Acidic residues" evidence="2">
    <location>
        <begin position="1073"/>
        <end position="1092"/>
    </location>
</feature>
<feature type="region of interest" description="Disordered" evidence="2">
    <location>
        <begin position="1634"/>
        <end position="1674"/>
    </location>
</feature>
<organism evidence="4 5">
    <name type="scientific">Anaeramoeba flamelloides</name>
    <dbReference type="NCBI Taxonomy" id="1746091"/>
    <lineage>
        <taxon>Eukaryota</taxon>
        <taxon>Metamonada</taxon>
        <taxon>Anaeramoebidae</taxon>
        <taxon>Anaeramoeba</taxon>
    </lineage>
</organism>
<feature type="compositionally biased region" description="Low complexity" evidence="2">
    <location>
        <begin position="980"/>
        <end position="991"/>
    </location>
</feature>
<dbReference type="InterPro" id="IPR012340">
    <property type="entry name" value="NA-bd_OB-fold"/>
</dbReference>
<dbReference type="CDD" id="cd17039">
    <property type="entry name" value="Ubl_ubiquitin_like"/>
    <property type="match status" value="1"/>
</dbReference>
<feature type="compositionally biased region" description="Basic and acidic residues" evidence="2">
    <location>
        <begin position="496"/>
        <end position="516"/>
    </location>
</feature>
<comment type="caution">
    <text evidence="4">The sequence shown here is derived from an EMBL/GenBank/DDBJ whole genome shotgun (WGS) entry which is preliminary data.</text>
</comment>
<feature type="compositionally biased region" description="Basic and acidic residues" evidence="2">
    <location>
        <begin position="183"/>
        <end position="193"/>
    </location>
</feature>
<feature type="compositionally biased region" description="Basic and acidic residues" evidence="2">
    <location>
        <begin position="1053"/>
        <end position="1062"/>
    </location>
</feature>
<feature type="region of interest" description="Disordered" evidence="2">
    <location>
        <begin position="140"/>
        <end position="1117"/>
    </location>
</feature>
<feature type="compositionally biased region" description="Acidic residues" evidence="2">
    <location>
        <begin position="1012"/>
        <end position="1030"/>
    </location>
</feature>
<protein>
    <submittedName>
        <fullName evidence="4">Breast cancer type 2 susceptibility protein</fullName>
    </submittedName>
</protein>
<feature type="coiled-coil region" evidence="1">
    <location>
        <begin position="1143"/>
        <end position="1170"/>
    </location>
</feature>
<feature type="compositionally biased region" description="Polar residues" evidence="2">
    <location>
        <begin position="108"/>
        <end position="124"/>
    </location>
</feature>
<dbReference type="InterPro" id="IPR036315">
    <property type="entry name" value="BRCA2_hlx_sf"/>
</dbReference>
<dbReference type="InterPro" id="IPR000626">
    <property type="entry name" value="Ubiquitin-like_dom"/>
</dbReference>
<evidence type="ECO:0000313" key="5">
    <source>
        <dbReference type="Proteomes" id="UP001150062"/>
    </source>
</evidence>
<dbReference type="InterPro" id="IPR015188">
    <property type="entry name" value="BRCA2_OB_3"/>
</dbReference>
<dbReference type="Gene3D" id="2.40.50.140">
    <property type="entry name" value="Nucleic acid-binding proteins"/>
    <property type="match status" value="3"/>
</dbReference>
<dbReference type="InterPro" id="IPR029071">
    <property type="entry name" value="Ubiquitin-like_domsf"/>
</dbReference>
<dbReference type="SUPFAM" id="SSF50249">
    <property type="entry name" value="Nucleic acid-binding proteins"/>
    <property type="match status" value="3"/>
</dbReference>
<dbReference type="InterPro" id="IPR015525">
    <property type="entry name" value="BRCA2"/>
</dbReference>
<feature type="coiled-coil region" evidence="1">
    <location>
        <begin position="1320"/>
        <end position="1416"/>
    </location>
</feature>
<evidence type="ECO:0000259" key="3">
    <source>
        <dbReference type="PROSITE" id="PS50053"/>
    </source>
</evidence>
<feature type="compositionally biased region" description="Low complexity" evidence="2">
    <location>
        <begin position="748"/>
        <end position="760"/>
    </location>
</feature>
<feature type="compositionally biased region" description="Acidic residues" evidence="2">
    <location>
        <begin position="166"/>
        <end position="182"/>
    </location>
</feature>
<feature type="compositionally biased region" description="Basic and acidic residues" evidence="2">
    <location>
        <begin position="994"/>
        <end position="1003"/>
    </location>
</feature>
<feature type="compositionally biased region" description="Basic and acidic residues" evidence="2">
    <location>
        <begin position="395"/>
        <end position="405"/>
    </location>
</feature>
<feature type="compositionally biased region" description="Low complexity" evidence="2">
    <location>
        <begin position="804"/>
        <end position="821"/>
    </location>
</feature>
<feature type="compositionally biased region" description="Basic and acidic residues" evidence="2">
    <location>
        <begin position="967"/>
        <end position="976"/>
    </location>
</feature>
<feature type="compositionally biased region" description="Basic and acidic residues" evidence="2">
    <location>
        <begin position="763"/>
        <end position="778"/>
    </location>
</feature>
<evidence type="ECO:0000313" key="4">
    <source>
        <dbReference type="EMBL" id="KAJ6235838.1"/>
    </source>
</evidence>
<accession>A0ABQ8XTB7</accession>
<dbReference type="SUPFAM" id="SSF54236">
    <property type="entry name" value="Ubiquitin-like"/>
    <property type="match status" value="1"/>
</dbReference>
<feature type="compositionally biased region" description="Basic and acidic residues" evidence="2">
    <location>
        <begin position="360"/>
        <end position="376"/>
    </location>
</feature>
<feature type="compositionally biased region" description="Basic and acidic residues" evidence="2">
    <location>
        <begin position="212"/>
        <end position="230"/>
    </location>
</feature>
<evidence type="ECO:0000256" key="1">
    <source>
        <dbReference type="SAM" id="Coils"/>
    </source>
</evidence>
<feature type="compositionally biased region" description="Acidic residues" evidence="2">
    <location>
        <begin position="231"/>
        <end position="255"/>
    </location>
</feature>
<feature type="compositionally biased region" description="Basic and acidic residues" evidence="2">
    <location>
        <begin position="699"/>
        <end position="717"/>
    </location>
</feature>
<dbReference type="Proteomes" id="UP001150062">
    <property type="component" value="Unassembled WGS sequence"/>
</dbReference>
<dbReference type="Pfam" id="PF09169">
    <property type="entry name" value="BRCA-2_helical"/>
    <property type="match status" value="1"/>
</dbReference>
<dbReference type="PANTHER" id="PTHR11289">
    <property type="entry name" value="BREAST CANCER TYPE 2 SUSCEPTIBILITY PROTEIN BRCA2"/>
    <property type="match status" value="1"/>
</dbReference>
<feature type="compositionally biased region" description="Basic and acidic residues" evidence="2">
    <location>
        <begin position="286"/>
        <end position="333"/>
    </location>
</feature>
<dbReference type="InterPro" id="IPR015187">
    <property type="entry name" value="BRCA2_OB_1"/>
</dbReference>
<feature type="compositionally biased region" description="Low complexity" evidence="2">
    <location>
        <begin position="1242"/>
        <end position="1252"/>
    </location>
</feature>
<feature type="compositionally biased region" description="Basic and acidic residues" evidence="2">
    <location>
        <begin position="256"/>
        <end position="265"/>
    </location>
</feature>
<feature type="compositionally biased region" description="Acidic residues" evidence="2">
    <location>
        <begin position="517"/>
        <end position="526"/>
    </location>
</feature>
<keyword evidence="5" id="KW-1185">Reference proteome</keyword>